<dbReference type="PANTHER" id="PTHR43085">
    <property type="entry name" value="HEXOKINASE FAMILY MEMBER"/>
    <property type="match status" value="1"/>
</dbReference>
<dbReference type="AlphaFoldDB" id="A0A1M4YM74"/>
<name>A0A1M4YM74_9THEO</name>
<feature type="domain" description="Carbohydrate kinase PfkB" evidence="4">
    <location>
        <begin position="5"/>
        <end position="347"/>
    </location>
</feature>
<keyword evidence="6" id="KW-1185">Reference proteome</keyword>
<dbReference type="GO" id="GO:0016301">
    <property type="term" value="F:kinase activity"/>
    <property type="evidence" value="ECO:0007669"/>
    <property type="project" value="UniProtKB-KW"/>
</dbReference>
<dbReference type="OrthoDB" id="9775849at2"/>
<evidence type="ECO:0000313" key="5">
    <source>
        <dbReference type="EMBL" id="SHF06753.1"/>
    </source>
</evidence>
<organism evidence="5 6">
    <name type="scientific">Caldanaerobius fijiensis DSM 17918</name>
    <dbReference type="NCBI Taxonomy" id="1121256"/>
    <lineage>
        <taxon>Bacteria</taxon>
        <taxon>Bacillati</taxon>
        <taxon>Bacillota</taxon>
        <taxon>Clostridia</taxon>
        <taxon>Thermoanaerobacterales</taxon>
        <taxon>Thermoanaerobacteraceae</taxon>
        <taxon>Caldanaerobius</taxon>
    </lineage>
</organism>
<gene>
    <name evidence="5" type="ORF">SAMN02746089_01236</name>
</gene>
<evidence type="ECO:0000313" key="6">
    <source>
        <dbReference type="Proteomes" id="UP000184088"/>
    </source>
</evidence>
<dbReference type="InterPro" id="IPR029056">
    <property type="entry name" value="Ribokinase-like"/>
</dbReference>
<comment type="similarity">
    <text evidence="1">Belongs to the carbohydrate kinase PfkB family.</text>
</comment>
<sequence>MENSRKIVVAGHICLDIIPRWVKGNLFDLVPGHLLEMDGISLSTGGVVSNTGIDLKKLGFDVLLLGKVGDDYFGKIVLDILRREGEEIVEGMIISPGETTSYSIVLNPPGTDRIFLHCPGANNTFSDGDIPYEKLKDAFIFHFGYPPLMRQFFIDDGVHLKNMFEKVKEMGVITSLDMAMPDPNTDAGKTDWIKVLENVLPYVDIFLPSIDELLYMIDRENFEKLNKATAKEEVITGDLLSNLSDKLLDMGSKINVIKLGNQGLYLRTSDKEAFKATALDKAIDVSLWSNKELMAPCFDAPVIGTTGSGDATIAGFLAAITQGTSPEMAIKIAIGVGSFSVGSIDATGGIRPLSEVLHRIREGWACMPLNISHEGWIHKDFYGDIFLKDFS</sequence>
<dbReference type="InterPro" id="IPR050306">
    <property type="entry name" value="PfkB_Carbo_kinase"/>
</dbReference>
<evidence type="ECO:0000256" key="3">
    <source>
        <dbReference type="ARBA" id="ARBA00022777"/>
    </source>
</evidence>
<evidence type="ECO:0000256" key="1">
    <source>
        <dbReference type="ARBA" id="ARBA00010688"/>
    </source>
</evidence>
<dbReference type="STRING" id="1121256.SAMN02746089_01236"/>
<dbReference type="Pfam" id="PF00294">
    <property type="entry name" value="PfkB"/>
    <property type="match status" value="1"/>
</dbReference>
<dbReference type="Gene3D" id="3.40.1190.20">
    <property type="match status" value="1"/>
</dbReference>
<reference evidence="5 6" key="1">
    <citation type="submission" date="2016-11" db="EMBL/GenBank/DDBJ databases">
        <authorList>
            <person name="Jaros S."/>
            <person name="Januszkiewicz K."/>
            <person name="Wedrychowicz H."/>
        </authorList>
    </citation>
    <scope>NUCLEOTIDE SEQUENCE [LARGE SCALE GENOMIC DNA]</scope>
    <source>
        <strain evidence="5 6">DSM 17918</strain>
    </source>
</reference>
<dbReference type="PANTHER" id="PTHR43085:SF57">
    <property type="entry name" value="CARBOHYDRATE KINASE PFKB DOMAIN-CONTAINING PROTEIN"/>
    <property type="match status" value="1"/>
</dbReference>
<evidence type="ECO:0000256" key="2">
    <source>
        <dbReference type="ARBA" id="ARBA00022679"/>
    </source>
</evidence>
<evidence type="ECO:0000259" key="4">
    <source>
        <dbReference type="Pfam" id="PF00294"/>
    </source>
</evidence>
<dbReference type="SUPFAM" id="SSF53613">
    <property type="entry name" value="Ribokinase-like"/>
    <property type="match status" value="1"/>
</dbReference>
<dbReference type="EMBL" id="FQVH01000011">
    <property type="protein sequence ID" value="SHF06753.1"/>
    <property type="molecule type" value="Genomic_DNA"/>
</dbReference>
<accession>A0A1M4YM74</accession>
<keyword evidence="2" id="KW-0808">Transferase</keyword>
<dbReference type="Proteomes" id="UP000184088">
    <property type="component" value="Unassembled WGS sequence"/>
</dbReference>
<dbReference type="RefSeq" id="WP_073342840.1">
    <property type="nucleotide sequence ID" value="NZ_FQVH01000011.1"/>
</dbReference>
<keyword evidence="3 5" id="KW-0418">Kinase</keyword>
<protein>
    <submittedName>
        <fullName evidence="5">Sugar or nucleoside kinase, ribokinase family</fullName>
    </submittedName>
</protein>
<proteinExistence type="inferred from homology"/>
<dbReference type="InterPro" id="IPR011611">
    <property type="entry name" value="PfkB_dom"/>
</dbReference>